<sequence>MRGARDGEAGMMRTTQTHKDERTADSAKDERTAESLRHARFATLPERIRPEDTVETTPATPHDPARDAYDSHEWLVRYCL</sequence>
<accession>A0A917K6I2</accession>
<evidence type="ECO:0000313" key="2">
    <source>
        <dbReference type="EMBL" id="GGI99374.1"/>
    </source>
</evidence>
<evidence type="ECO:0000313" key="3">
    <source>
        <dbReference type="Proteomes" id="UP000657574"/>
    </source>
</evidence>
<evidence type="ECO:0000256" key="1">
    <source>
        <dbReference type="SAM" id="MobiDB-lite"/>
    </source>
</evidence>
<dbReference type="Proteomes" id="UP000657574">
    <property type="component" value="Unassembled WGS sequence"/>
</dbReference>
<reference evidence="2" key="2">
    <citation type="submission" date="2020-09" db="EMBL/GenBank/DDBJ databases">
        <authorList>
            <person name="Sun Q."/>
            <person name="Ohkuma M."/>
        </authorList>
    </citation>
    <scope>NUCLEOTIDE SEQUENCE</scope>
    <source>
        <strain evidence="2">JCM 3086</strain>
    </source>
</reference>
<reference evidence="2" key="1">
    <citation type="journal article" date="2014" name="Int. J. Syst. Evol. Microbiol.">
        <title>Complete genome sequence of Corynebacterium casei LMG S-19264T (=DSM 44701T), isolated from a smear-ripened cheese.</title>
        <authorList>
            <consortium name="US DOE Joint Genome Institute (JGI-PGF)"/>
            <person name="Walter F."/>
            <person name="Albersmeier A."/>
            <person name="Kalinowski J."/>
            <person name="Ruckert C."/>
        </authorList>
    </citation>
    <scope>NUCLEOTIDE SEQUENCE</scope>
    <source>
        <strain evidence="2">JCM 3086</strain>
    </source>
</reference>
<comment type="caution">
    <text evidence="2">The sequence shown here is derived from an EMBL/GenBank/DDBJ whole genome shotgun (WGS) entry which is preliminary data.</text>
</comment>
<protein>
    <submittedName>
        <fullName evidence="2">Uncharacterized protein</fullName>
    </submittedName>
</protein>
<dbReference type="AlphaFoldDB" id="A0A917K6I2"/>
<proteinExistence type="predicted"/>
<name>A0A917K6I2_9ACTN</name>
<feature type="region of interest" description="Disordered" evidence="1">
    <location>
        <begin position="1"/>
        <end position="67"/>
    </location>
</feature>
<organism evidence="2 3">
    <name type="scientific">Streptomyces brasiliensis</name>
    <dbReference type="NCBI Taxonomy" id="1954"/>
    <lineage>
        <taxon>Bacteria</taxon>
        <taxon>Bacillati</taxon>
        <taxon>Actinomycetota</taxon>
        <taxon>Actinomycetes</taxon>
        <taxon>Kitasatosporales</taxon>
        <taxon>Streptomycetaceae</taxon>
        <taxon>Streptomyces</taxon>
    </lineage>
</organism>
<gene>
    <name evidence="2" type="ORF">GCM10010121_007000</name>
</gene>
<feature type="compositionally biased region" description="Basic and acidic residues" evidence="1">
    <location>
        <begin position="17"/>
        <end position="37"/>
    </location>
</feature>
<keyword evidence="3" id="KW-1185">Reference proteome</keyword>
<dbReference type="EMBL" id="BMQA01000001">
    <property type="protein sequence ID" value="GGI99374.1"/>
    <property type="molecule type" value="Genomic_DNA"/>
</dbReference>